<dbReference type="EMBL" id="FNAP01000001">
    <property type="protein sequence ID" value="SDD73628.1"/>
    <property type="molecule type" value="Genomic_DNA"/>
</dbReference>
<organism evidence="2 3">
    <name type="scientific">Rhodospira trueperi</name>
    <dbReference type="NCBI Taxonomy" id="69960"/>
    <lineage>
        <taxon>Bacteria</taxon>
        <taxon>Pseudomonadati</taxon>
        <taxon>Pseudomonadota</taxon>
        <taxon>Alphaproteobacteria</taxon>
        <taxon>Rhodospirillales</taxon>
        <taxon>Rhodospirillaceae</taxon>
        <taxon>Rhodospira</taxon>
    </lineage>
</organism>
<protein>
    <submittedName>
        <fullName evidence="2">Phosphoribosyl 1,2-cyclic phosphate phosphodiesterase</fullName>
    </submittedName>
</protein>
<dbReference type="STRING" id="69960.SAMN05421720_101385"/>
<dbReference type="PANTHER" id="PTHR42663">
    <property type="entry name" value="HYDROLASE C777.06C-RELATED-RELATED"/>
    <property type="match status" value="1"/>
</dbReference>
<dbReference type="PANTHER" id="PTHR42663:SF6">
    <property type="entry name" value="HYDROLASE C777.06C-RELATED"/>
    <property type="match status" value="1"/>
</dbReference>
<evidence type="ECO:0000313" key="2">
    <source>
        <dbReference type="EMBL" id="SDD73628.1"/>
    </source>
</evidence>
<sequence>MVSLRATILGCGAAPGVPSIANGWGRCDPTNPRNRRRRASILVESEAGQGAPPVLVDTTPDLREQLLDAGVSALAAVLYTHAHADHLHGLDDLREVNRAMRGPLDIHADADTLRVIQDRFPYVLTPQPEGVRWIFKPLLVPHVVDGPFEAGDMRIVPFLQDHKVMQTLGFRFGTGLAYSTDVETLDDAAFGALEGIDTWIVGCIGWDEHPTHAHVGRVLEWAKRVKPRRVILTHLGLGLDYEALRRALPPYVEPAFDGMVVDVPDVAALPTSR</sequence>
<dbReference type="AlphaFoldDB" id="A0A1G6X675"/>
<dbReference type="Proteomes" id="UP000199412">
    <property type="component" value="Unassembled WGS sequence"/>
</dbReference>
<name>A0A1G6X675_9PROT</name>
<feature type="domain" description="Metallo-beta-lactamase" evidence="1">
    <location>
        <begin position="54"/>
        <end position="234"/>
    </location>
</feature>
<dbReference type="CDD" id="cd16279">
    <property type="entry name" value="metallo-hydrolase-like_MBL-fold"/>
    <property type="match status" value="1"/>
</dbReference>
<dbReference type="Pfam" id="PF12706">
    <property type="entry name" value="Lactamase_B_2"/>
    <property type="match status" value="1"/>
</dbReference>
<dbReference type="SUPFAM" id="SSF56281">
    <property type="entry name" value="Metallo-hydrolase/oxidoreductase"/>
    <property type="match status" value="1"/>
</dbReference>
<gene>
    <name evidence="2" type="ORF">SAMN05421720_101385</name>
</gene>
<reference evidence="2 3" key="1">
    <citation type="submission" date="2016-10" db="EMBL/GenBank/DDBJ databases">
        <authorList>
            <person name="de Groot N.N."/>
        </authorList>
    </citation>
    <scope>NUCLEOTIDE SEQUENCE [LARGE SCALE GENOMIC DNA]</scope>
    <source>
        <strain evidence="2 3">ATCC 700224</strain>
    </source>
</reference>
<evidence type="ECO:0000259" key="1">
    <source>
        <dbReference type="Pfam" id="PF12706"/>
    </source>
</evidence>
<dbReference type="InterPro" id="IPR001279">
    <property type="entry name" value="Metallo-B-lactamas"/>
</dbReference>
<dbReference type="Gene3D" id="3.60.15.10">
    <property type="entry name" value="Ribonuclease Z/Hydroxyacylglutathione hydrolase-like"/>
    <property type="match status" value="1"/>
</dbReference>
<proteinExistence type="predicted"/>
<accession>A0A1G6X675</accession>
<dbReference type="InterPro" id="IPR036866">
    <property type="entry name" value="RibonucZ/Hydroxyglut_hydro"/>
</dbReference>
<dbReference type="RefSeq" id="WP_342728875.1">
    <property type="nucleotide sequence ID" value="NZ_FNAP01000001.1"/>
</dbReference>
<keyword evidence="3" id="KW-1185">Reference proteome</keyword>
<evidence type="ECO:0000313" key="3">
    <source>
        <dbReference type="Proteomes" id="UP000199412"/>
    </source>
</evidence>